<dbReference type="OMA" id="KFLFRNT"/>
<keyword evidence="3" id="KW-0175">Coiled coil</keyword>
<dbReference type="Pfam" id="PF26091">
    <property type="entry name" value="PWI_CCDC43"/>
    <property type="match status" value="1"/>
</dbReference>
<dbReference type="PANTHER" id="PTHR31684">
    <property type="entry name" value="COILED-COIL DOMAIN-CONTAINING PROTEIN 43"/>
    <property type="match status" value="1"/>
</dbReference>
<name>A0A7R8UU57_HERIL</name>
<feature type="compositionally biased region" description="Basic residues" evidence="4">
    <location>
        <begin position="194"/>
        <end position="205"/>
    </location>
</feature>
<feature type="region of interest" description="Disordered" evidence="4">
    <location>
        <begin position="125"/>
        <end position="205"/>
    </location>
</feature>
<dbReference type="FunCoup" id="A0A7R8UU57">
    <property type="interactions" value="740"/>
</dbReference>
<dbReference type="PANTHER" id="PTHR31684:SF2">
    <property type="entry name" value="COILED-COIL DOMAIN-CONTAINING PROTEIN 43"/>
    <property type="match status" value="1"/>
</dbReference>
<evidence type="ECO:0000313" key="6">
    <source>
        <dbReference type="EMBL" id="CAD7086018.1"/>
    </source>
</evidence>
<dbReference type="InParanoid" id="A0A7R8UU57"/>
<organism evidence="6 7">
    <name type="scientific">Hermetia illucens</name>
    <name type="common">Black soldier fly</name>
    <dbReference type="NCBI Taxonomy" id="343691"/>
    <lineage>
        <taxon>Eukaryota</taxon>
        <taxon>Metazoa</taxon>
        <taxon>Ecdysozoa</taxon>
        <taxon>Arthropoda</taxon>
        <taxon>Hexapoda</taxon>
        <taxon>Insecta</taxon>
        <taxon>Pterygota</taxon>
        <taxon>Neoptera</taxon>
        <taxon>Endopterygota</taxon>
        <taxon>Diptera</taxon>
        <taxon>Brachycera</taxon>
        <taxon>Stratiomyomorpha</taxon>
        <taxon>Stratiomyidae</taxon>
        <taxon>Hermetiinae</taxon>
        <taxon>Hermetia</taxon>
    </lineage>
</organism>
<evidence type="ECO:0000256" key="4">
    <source>
        <dbReference type="SAM" id="MobiDB-lite"/>
    </source>
</evidence>
<accession>A0A7R8UU57</accession>
<proteinExistence type="inferred from homology"/>
<dbReference type="OrthoDB" id="2187466at2759"/>
<dbReference type="EMBL" id="LR899011">
    <property type="protein sequence ID" value="CAD7086018.1"/>
    <property type="molecule type" value="Genomic_DNA"/>
</dbReference>
<dbReference type="InterPro" id="IPR058771">
    <property type="entry name" value="PWI_CCDC43"/>
</dbReference>
<feature type="domain" description="CCDC43 PWI-like" evidence="5">
    <location>
        <begin position="1"/>
        <end position="75"/>
    </location>
</feature>
<dbReference type="Proteomes" id="UP000594454">
    <property type="component" value="Chromosome 3"/>
</dbReference>
<evidence type="ECO:0000256" key="3">
    <source>
        <dbReference type="ARBA" id="ARBA00023054"/>
    </source>
</evidence>
<protein>
    <recommendedName>
        <fullName evidence="2">Coiled-coil domain-containing protein 43</fullName>
    </recommendedName>
</protein>
<evidence type="ECO:0000256" key="1">
    <source>
        <dbReference type="ARBA" id="ARBA00005305"/>
    </source>
</evidence>
<gene>
    <name evidence="6" type="ORF">HERILL_LOCUS8819</name>
</gene>
<sequence length="205" mass="23554">MSADADFVKWLSEKLRNLNVDESVFGSYITGILEGDETSEEKVEALEGILGAMIEDDLNNVVQEIIGKWDACQPKKEEVSAKKVGEDVDAQLARMLESQKIQTTAPRQYTAEEMRIREQILAQYSQTSVSDGEEGDEPSDEEAQLGLVKNTNVHDVQQAQKERREQAKLDSQKKKEKDKEDRERQKQQREEKKEKRKTVKGERRR</sequence>
<dbReference type="InterPro" id="IPR037666">
    <property type="entry name" value="CCDC43"/>
</dbReference>
<reference evidence="6 7" key="1">
    <citation type="submission" date="2020-11" db="EMBL/GenBank/DDBJ databases">
        <authorList>
            <person name="Wallbank WR R."/>
            <person name="Pardo Diaz C."/>
            <person name="Kozak K."/>
            <person name="Martin S."/>
            <person name="Jiggins C."/>
            <person name="Moest M."/>
            <person name="Warren A I."/>
            <person name="Generalovic N T."/>
            <person name="Byers J.R.P. K."/>
            <person name="Montejo-Kovacevich G."/>
            <person name="Yen C E."/>
        </authorList>
    </citation>
    <scope>NUCLEOTIDE SEQUENCE [LARGE SCALE GENOMIC DNA]</scope>
</reference>
<evidence type="ECO:0000256" key="2">
    <source>
        <dbReference type="ARBA" id="ARBA00016648"/>
    </source>
</evidence>
<evidence type="ECO:0000259" key="5">
    <source>
        <dbReference type="Pfam" id="PF26091"/>
    </source>
</evidence>
<evidence type="ECO:0000313" key="7">
    <source>
        <dbReference type="Proteomes" id="UP000594454"/>
    </source>
</evidence>
<comment type="similarity">
    <text evidence="1">Belongs to the CCDC43 family.</text>
</comment>
<feature type="compositionally biased region" description="Polar residues" evidence="4">
    <location>
        <begin position="149"/>
        <end position="159"/>
    </location>
</feature>
<dbReference type="AlphaFoldDB" id="A0A7R8UU57"/>
<keyword evidence="7" id="KW-1185">Reference proteome</keyword>
<feature type="compositionally biased region" description="Basic and acidic residues" evidence="4">
    <location>
        <begin position="160"/>
        <end position="193"/>
    </location>
</feature>
<feature type="compositionally biased region" description="Acidic residues" evidence="4">
    <location>
        <begin position="131"/>
        <end position="143"/>
    </location>
</feature>